<proteinExistence type="predicted"/>
<protein>
    <recommendedName>
        <fullName evidence="3">Reverse transcriptase</fullName>
    </recommendedName>
</protein>
<keyword evidence="2" id="KW-1185">Reference proteome</keyword>
<evidence type="ECO:0000313" key="1">
    <source>
        <dbReference type="EMBL" id="KAK9035057.1"/>
    </source>
</evidence>
<comment type="caution">
    <text evidence="1">The sequence shown here is derived from an EMBL/GenBank/DDBJ whole genome shotgun (WGS) entry which is preliminary data.</text>
</comment>
<sequence>MTLANDYFSKLFSGSSTADASRIYNLIQPKISNSMNDSLNTEFQSKEIYEAVKSMAPLKASGPDGFPALFFQKFWHIVGDEVMDSGHSLVADLIDHNLHQWKESTVRLLFSEDQALHILNMLIPSVDTPDKIIWRADRSGSYSVRSGYRFLIGATEGISTSPASHYEDEIKSLY</sequence>
<gene>
    <name evidence="1" type="ORF">V6N11_077108</name>
</gene>
<accession>A0ABR2TCF5</accession>
<evidence type="ECO:0000313" key="2">
    <source>
        <dbReference type="Proteomes" id="UP001396334"/>
    </source>
</evidence>
<name>A0ABR2TCF5_9ROSI</name>
<dbReference type="EMBL" id="JBBPBN010000006">
    <property type="protein sequence ID" value="KAK9035057.1"/>
    <property type="molecule type" value="Genomic_DNA"/>
</dbReference>
<dbReference type="Proteomes" id="UP001396334">
    <property type="component" value="Unassembled WGS sequence"/>
</dbReference>
<organism evidence="1 2">
    <name type="scientific">Hibiscus sabdariffa</name>
    <name type="common">roselle</name>
    <dbReference type="NCBI Taxonomy" id="183260"/>
    <lineage>
        <taxon>Eukaryota</taxon>
        <taxon>Viridiplantae</taxon>
        <taxon>Streptophyta</taxon>
        <taxon>Embryophyta</taxon>
        <taxon>Tracheophyta</taxon>
        <taxon>Spermatophyta</taxon>
        <taxon>Magnoliopsida</taxon>
        <taxon>eudicotyledons</taxon>
        <taxon>Gunneridae</taxon>
        <taxon>Pentapetalae</taxon>
        <taxon>rosids</taxon>
        <taxon>malvids</taxon>
        <taxon>Malvales</taxon>
        <taxon>Malvaceae</taxon>
        <taxon>Malvoideae</taxon>
        <taxon>Hibiscus</taxon>
    </lineage>
</organism>
<reference evidence="1 2" key="1">
    <citation type="journal article" date="2024" name="G3 (Bethesda)">
        <title>Genome assembly of Hibiscus sabdariffa L. provides insights into metabolisms of medicinal natural products.</title>
        <authorList>
            <person name="Kim T."/>
        </authorList>
    </citation>
    <scope>NUCLEOTIDE SEQUENCE [LARGE SCALE GENOMIC DNA]</scope>
    <source>
        <strain evidence="1">TK-2024</strain>
        <tissue evidence="1">Old leaves</tissue>
    </source>
</reference>
<evidence type="ECO:0008006" key="3">
    <source>
        <dbReference type="Google" id="ProtNLM"/>
    </source>
</evidence>